<accession>A0A5C8PQ49</accession>
<dbReference type="EMBL" id="VDUZ01000009">
    <property type="protein sequence ID" value="TXL77062.1"/>
    <property type="molecule type" value="Genomic_DNA"/>
</dbReference>
<dbReference type="Gene3D" id="3.10.129.10">
    <property type="entry name" value="Hotdog Thioesterase"/>
    <property type="match status" value="1"/>
</dbReference>
<dbReference type="InterPro" id="IPR029069">
    <property type="entry name" value="HotDog_dom_sf"/>
</dbReference>
<protein>
    <submittedName>
        <fullName evidence="1">Acyl dehydratase</fullName>
    </submittedName>
</protein>
<organism evidence="1 2">
    <name type="scientific">Vineibacter terrae</name>
    <dbReference type="NCBI Taxonomy" id="2586908"/>
    <lineage>
        <taxon>Bacteria</taxon>
        <taxon>Pseudomonadati</taxon>
        <taxon>Pseudomonadota</taxon>
        <taxon>Alphaproteobacteria</taxon>
        <taxon>Hyphomicrobiales</taxon>
        <taxon>Vineibacter</taxon>
    </lineage>
</organism>
<comment type="caution">
    <text evidence="1">The sequence shown here is derived from an EMBL/GenBank/DDBJ whole genome shotgun (WGS) entry which is preliminary data.</text>
</comment>
<reference evidence="1 2" key="1">
    <citation type="submission" date="2019-06" db="EMBL/GenBank/DDBJ databases">
        <title>New taxonomy in bacterial strain CC-CFT640, isolated from vineyard.</title>
        <authorList>
            <person name="Lin S.-Y."/>
            <person name="Tsai C.-F."/>
            <person name="Young C.-C."/>
        </authorList>
    </citation>
    <scope>NUCLEOTIDE SEQUENCE [LARGE SCALE GENOMIC DNA]</scope>
    <source>
        <strain evidence="1 2">CC-CFT640</strain>
    </source>
</reference>
<dbReference type="SUPFAM" id="SSF54637">
    <property type="entry name" value="Thioesterase/thiol ester dehydrase-isomerase"/>
    <property type="match status" value="1"/>
</dbReference>
<evidence type="ECO:0000313" key="1">
    <source>
        <dbReference type="EMBL" id="TXL77062.1"/>
    </source>
</evidence>
<name>A0A5C8PQ49_9HYPH</name>
<dbReference type="OrthoDB" id="9796589at2"/>
<sequence length="152" mass="17102">MRTLGEGMYYTDLKVGDRFRTTGRTIFEADLVNFICCTGMQEGLFNNLDYIDKHSPTKRRLVPGALVYSFAEGLLIPVSIQGTGMAFLSMTLDIKAPTFVNDTIHVECEVTEVRPTSKDPSRGIVRTMNLVKNQKGETVLTYDPLRMMRGRV</sequence>
<proteinExistence type="predicted"/>
<dbReference type="PANTHER" id="PTHR43664">
    <property type="entry name" value="MONOAMINE OXIDASE-RELATED"/>
    <property type="match status" value="1"/>
</dbReference>
<keyword evidence="2" id="KW-1185">Reference proteome</keyword>
<dbReference type="PANTHER" id="PTHR43664:SF1">
    <property type="entry name" value="BETA-METHYLMALYL-COA DEHYDRATASE"/>
    <property type="match status" value="1"/>
</dbReference>
<dbReference type="RefSeq" id="WP_147846762.1">
    <property type="nucleotide sequence ID" value="NZ_VDUZ01000009.1"/>
</dbReference>
<dbReference type="AlphaFoldDB" id="A0A5C8PQ49"/>
<gene>
    <name evidence="1" type="ORF">FHP25_09840</name>
</gene>
<dbReference type="Proteomes" id="UP000321638">
    <property type="component" value="Unassembled WGS sequence"/>
</dbReference>
<evidence type="ECO:0000313" key="2">
    <source>
        <dbReference type="Proteomes" id="UP000321638"/>
    </source>
</evidence>
<dbReference type="InterPro" id="IPR052342">
    <property type="entry name" value="MCH/BMMD"/>
</dbReference>